<dbReference type="Gene3D" id="2.120.10.30">
    <property type="entry name" value="TolB, C-terminal domain"/>
    <property type="match status" value="1"/>
</dbReference>
<dbReference type="Pfam" id="PF08450">
    <property type="entry name" value="SGL"/>
    <property type="match status" value="1"/>
</dbReference>
<dbReference type="Proteomes" id="UP000245396">
    <property type="component" value="Unassembled WGS sequence"/>
</dbReference>
<organism evidence="4 5">
    <name type="scientific">Pseudaminobacter salicylatoxidans</name>
    <dbReference type="NCBI Taxonomy" id="93369"/>
    <lineage>
        <taxon>Bacteria</taxon>
        <taxon>Pseudomonadati</taxon>
        <taxon>Pseudomonadota</taxon>
        <taxon>Alphaproteobacteria</taxon>
        <taxon>Hyphomicrobiales</taxon>
        <taxon>Phyllobacteriaceae</taxon>
        <taxon>Pseudaminobacter</taxon>
    </lineage>
</organism>
<proteinExistence type="predicted"/>
<comment type="cofactor">
    <cofactor evidence="2">
        <name>Zn(2+)</name>
        <dbReference type="ChEBI" id="CHEBI:29105"/>
    </cofactor>
    <text evidence="2">Binds 1 divalent metal cation per subunit.</text>
</comment>
<dbReference type="OrthoDB" id="30052at2"/>
<dbReference type="InterPro" id="IPR051262">
    <property type="entry name" value="SMP-30/CGR1_Lactonase"/>
</dbReference>
<sequence length="308" mass="32894">MTHYPTEFREVASGLGFPEGPIALPDGSCLVVEMQARALARVGTDGRITRVAKLDGGPNGGAIGPDGKCYICNNGGVLFHTDEYGLRPMGQDPGYRTGSIDRVDLETGNVEVLYETSDKGNLRSPNDIVFDRHGGFWFTDSGKTRPRDADRGSVCYARADGSECREVIFPMLVPNGIGLSPDQQTLYVAETHTARLWAFELSAPGEIVRKPWPSPHGGTLVAGLPGYQWFDSLAVDSAGNICVATLIKGGVTVISPDGKNIDHVPLPDMYSTNICFGGSNQATAFVTLANSGRLVALDWPHPGLALNC</sequence>
<feature type="active site" description="Proton donor/acceptor" evidence="1">
    <location>
        <position position="231"/>
    </location>
</feature>
<dbReference type="RefSeq" id="WP_109611492.1">
    <property type="nucleotide sequence ID" value="NZ_QGGG01000001.1"/>
</dbReference>
<dbReference type="STRING" id="1192868.GCA_000304395_03031"/>
<dbReference type="AlphaFoldDB" id="A0A316C9V0"/>
<dbReference type="PANTHER" id="PTHR47572">
    <property type="entry name" value="LIPOPROTEIN-RELATED"/>
    <property type="match status" value="1"/>
</dbReference>
<dbReference type="EMBL" id="QGGG01000001">
    <property type="protein sequence ID" value="PWJ86541.1"/>
    <property type="molecule type" value="Genomic_DNA"/>
</dbReference>
<dbReference type="PANTHER" id="PTHR47572:SF5">
    <property type="entry name" value="BLR2277 PROTEIN"/>
    <property type="match status" value="1"/>
</dbReference>
<evidence type="ECO:0000259" key="3">
    <source>
        <dbReference type="Pfam" id="PF08450"/>
    </source>
</evidence>
<evidence type="ECO:0000313" key="4">
    <source>
        <dbReference type="EMBL" id="PWJ86541.1"/>
    </source>
</evidence>
<accession>A0A316C9V0</accession>
<dbReference type="InterPro" id="IPR011042">
    <property type="entry name" value="6-blade_b-propeller_TolB-like"/>
</dbReference>
<feature type="binding site" evidence="2">
    <location>
        <position position="126"/>
    </location>
    <ligand>
        <name>substrate</name>
    </ligand>
</feature>
<feature type="binding site" evidence="2">
    <location>
        <position position="175"/>
    </location>
    <ligand>
        <name>a divalent metal cation</name>
        <dbReference type="ChEBI" id="CHEBI:60240"/>
    </ligand>
</feature>
<dbReference type="InterPro" id="IPR005511">
    <property type="entry name" value="SMP-30"/>
</dbReference>
<keyword evidence="2" id="KW-0862">Zinc</keyword>
<comment type="caution">
    <text evidence="4">The sequence shown here is derived from an EMBL/GenBank/DDBJ whole genome shotgun (WGS) entry which is preliminary data.</text>
</comment>
<evidence type="ECO:0000256" key="1">
    <source>
        <dbReference type="PIRSR" id="PIRSR605511-1"/>
    </source>
</evidence>
<keyword evidence="2" id="KW-0479">Metal-binding</keyword>
<evidence type="ECO:0000256" key="2">
    <source>
        <dbReference type="PIRSR" id="PIRSR605511-2"/>
    </source>
</evidence>
<keyword evidence="5" id="KW-1185">Reference proteome</keyword>
<feature type="domain" description="SMP-30/Gluconolactonase/LRE-like region" evidence="3">
    <location>
        <begin position="17"/>
        <end position="289"/>
    </location>
</feature>
<protein>
    <submittedName>
        <fullName evidence="4">Gluconolactonase</fullName>
    </submittedName>
</protein>
<evidence type="ECO:0000313" key="5">
    <source>
        <dbReference type="Proteomes" id="UP000245396"/>
    </source>
</evidence>
<dbReference type="PRINTS" id="PR01790">
    <property type="entry name" value="SMP30FAMILY"/>
</dbReference>
<dbReference type="GO" id="GO:0046872">
    <property type="term" value="F:metal ion binding"/>
    <property type="evidence" value="ECO:0007669"/>
    <property type="project" value="UniProtKB-KW"/>
</dbReference>
<feature type="binding site" evidence="2">
    <location>
        <position position="231"/>
    </location>
    <ligand>
        <name>a divalent metal cation</name>
        <dbReference type="ChEBI" id="CHEBI:60240"/>
    </ligand>
</feature>
<feature type="binding site" evidence="2">
    <location>
        <position position="123"/>
    </location>
    <ligand>
        <name>substrate</name>
    </ligand>
</feature>
<gene>
    <name evidence="4" type="ORF">C7441_101422</name>
</gene>
<dbReference type="InterPro" id="IPR013658">
    <property type="entry name" value="SGL"/>
</dbReference>
<reference evidence="4 5" key="1">
    <citation type="submission" date="2018-05" db="EMBL/GenBank/DDBJ databases">
        <title>Genomic Encyclopedia of Type Strains, Phase IV (KMG-IV): sequencing the most valuable type-strain genomes for metagenomic binning, comparative biology and taxonomic classification.</title>
        <authorList>
            <person name="Goeker M."/>
        </authorList>
    </citation>
    <scope>NUCLEOTIDE SEQUENCE [LARGE SCALE GENOMIC DNA]</scope>
    <source>
        <strain evidence="4 5">DSM 6986</strain>
    </source>
</reference>
<name>A0A316C9V0_PSESE</name>
<dbReference type="SUPFAM" id="SSF63829">
    <property type="entry name" value="Calcium-dependent phosphotriesterase"/>
    <property type="match status" value="1"/>
</dbReference>